<dbReference type="Proteomes" id="UP000886998">
    <property type="component" value="Unassembled WGS sequence"/>
</dbReference>
<comment type="caution">
    <text evidence="3">Lacks conserved residue(s) required for the propagation of feature annotation.</text>
</comment>
<keyword evidence="3 4" id="KW-0479">Metal-binding</keyword>
<feature type="binding site" evidence="3">
    <location>
        <position position="153"/>
    </location>
    <ligand>
        <name>Zn(2+)</name>
        <dbReference type="ChEBI" id="CHEBI:29105"/>
        <note>catalytic</note>
    </ligand>
</feature>
<keyword evidence="4" id="KW-0645">Protease</keyword>
<dbReference type="PANTHER" id="PTHR10127:SF883">
    <property type="entry name" value="ZINC METALLOPROTEINASE NAS-8"/>
    <property type="match status" value="1"/>
</dbReference>
<dbReference type="PANTHER" id="PTHR10127">
    <property type="entry name" value="DISCOIDIN, CUB, EGF, LAMININ , AND ZINC METALLOPROTEASE DOMAIN CONTAINING"/>
    <property type="match status" value="1"/>
</dbReference>
<proteinExistence type="predicted"/>
<dbReference type="GO" id="GO:0004222">
    <property type="term" value="F:metalloendopeptidase activity"/>
    <property type="evidence" value="ECO:0007669"/>
    <property type="project" value="UniProtKB-UniRule"/>
</dbReference>
<dbReference type="SUPFAM" id="SSF55486">
    <property type="entry name" value="Metalloproteases ('zincins'), catalytic domain"/>
    <property type="match status" value="1"/>
</dbReference>
<feature type="binding site" evidence="3">
    <location>
        <position position="159"/>
    </location>
    <ligand>
        <name>Zn(2+)</name>
        <dbReference type="ChEBI" id="CHEBI:29105"/>
        <note>catalytic</note>
    </ligand>
</feature>
<evidence type="ECO:0000256" key="1">
    <source>
        <dbReference type="ARBA" id="ARBA00011245"/>
    </source>
</evidence>
<organism evidence="6 7">
    <name type="scientific">Trichonephila inaurata madagascariensis</name>
    <dbReference type="NCBI Taxonomy" id="2747483"/>
    <lineage>
        <taxon>Eukaryota</taxon>
        <taxon>Metazoa</taxon>
        <taxon>Ecdysozoa</taxon>
        <taxon>Arthropoda</taxon>
        <taxon>Chelicerata</taxon>
        <taxon>Arachnida</taxon>
        <taxon>Araneae</taxon>
        <taxon>Araneomorphae</taxon>
        <taxon>Entelegynae</taxon>
        <taxon>Araneoidea</taxon>
        <taxon>Nephilidae</taxon>
        <taxon>Trichonephila</taxon>
        <taxon>Trichonephila inaurata</taxon>
    </lineage>
</organism>
<keyword evidence="3 4" id="KW-0862">Zinc</keyword>
<feature type="domain" description="Peptidase M12A" evidence="5">
    <location>
        <begin position="60"/>
        <end position="253"/>
    </location>
</feature>
<gene>
    <name evidence="6" type="ORF">TNIN_113541</name>
</gene>
<dbReference type="Pfam" id="PF01400">
    <property type="entry name" value="Astacin"/>
    <property type="match status" value="1"/>
</dbReference>
<dbReference type="GO" id="GO:0008270">
    <property type="term" value="F:zinc ion binding"/>
    <property type="evidence" value="ECO:0007669"/>
    <property type="project" value="UniProtKB-UniRule"/>
</dbReference>
<dbReference type="EMBL" id="BMAV01009578">
    <property type="protein sequence ID" value="GFY53952.1"/>
    <property type="molecule type" value="Genomic_DNA"/>
</dbReference>
<dbReference type="PROSITE" id="PS51864">
    <property type="entry name" value="ASTACIN"/>
    <property type="match status" value="1"/>
</dbReference>
<keyword evidence="4" id="KW-0378">Hydrolase</keyword>
<dbReference type="EC" id="3.4.24.-" evidence="4"/>
<dbReference type="SMART" id="SM00235">
    <property type="entry name" value="ZnMc"/>
    <property type="match status" value="1"/>
</dbReference>
<dbReference type="InterPro" id="IPR001506">
    <property type="entry name" value="Peptidase_M12A"/>
</dbReference>
<keyword evidence="4" id="KW-0732">Signal</keyword>
<evidence type="ECO:0000256" key="4">
    <source>
        <dbReference type="RuleBase" id="RU361183"/>
    </source>
</evidence>
<dbReference type="InterPro" id="IPR034035">
    <property type="entry name" value="Astacin-like_dom"/>
</dbReference>
<protein>
    <recommendedName>
        <fullName evidence="4">Metalloendopeptidase</fullName>
        <ecNumber evidence="4">3.4.24.-</ecNumber>
    </recommendedName>
</protein>
<comment type="function">
    <text evidence="2">Zinc metalloprotease. Provoques deadhesion of endothelial cells from cell cultures, and also degradation of fibronectin, fibrinogen and gelatin in vitro. Its role in the venom is not fully understood but it might act as a spreading factor that facilitates diffusion of other venom toxins. Alternatively, it might be involved in the proteolytic processing of other venom toxins or it might play a role in extra-oral digestion of prey.</text>
</comment>
<feature type="binding site" evidence="3">
    <location>
        <position position="149"/>
    </location>
    <ligand>
        <name>Zn(2+)</name>
        <dbReference type="ChEBI" id="CHEBI:29105"/>
        <note>catalytic</note>
    </ligand>
</feature>
<dbReference type="AlphaFoldDB" id="A0A8X6XJT4"/>
<feature type="chain" id="PRO_5036517514" description="Metalloendopeptidase" evidence="4">
    <location>
        <begin position="20"/>
        <end position="253"/>
    </location>
</feature>
<keyword evidence="4 6" id="KW-0482">Metalloprotease</keyword>
<comment type="cofactor">
    <cofactor evidence="3 4">
        <name>Zn(2+)</name>
        <dbReference type="ChEBI" id="CHEBI:29105"/>
    </cofactor>
    <text evidence="3 4">Binds 1 zinc ion per subunit.</text>
</comment>
<comment type="subunit">
    <text evidence="1">Monomer.</text>
</comment>
<feature type="signal peptide" evidence="4">
    <location>
        <begin position="1"/>
        <end position="19"/>
    </location>
</feature>
<reference evidence="6" key="1">
    <citation type="submission" date="2020-08" db="EMBL/GenBank/DDBJ databases">
        <title>Multicomponent nature underlies the extraordinary mechanical properties of spider dragline silk.</title>
        <authorList>
            <person name="Kono N."/>
            <person name="Nakamura H."/>
            <person name="Mori M."/>
            <person name="Yoshida Y."/>
            <person name="Ohtoshi R."/>
            <person name="Malay A.D."/>
            <person name="Moran D.A.P."/>
            <person name="Tomita M."/>
            <person name="Numata K."/>
            <person name="Arakawa K."/>
        </authorList>
    </citation>
    <scope>NUCLEOTIDE SEQUENCE</scope>
</reference>
<evidence type="ECO:0000313" key="6">
    <source>
        <dbReference type="EMBL" id="GFY53952.1"/>
    </source>
</evidence>
<keyword evidence="7" id="KW-1185">Reference proteome</keyword>
<dbReference type="Gene3D" id="3.40.390.10">
    <property type="entry name" value="Collagenase (Catalytic Domain)"/>
    <property type="match status" value="1"/>
</dbReference>
<dbReference type="PRINTS" id="PR00480">
    <property type="entry name" value="ASTACIN"/>
</dbReference>
<accession>A0A8X6XJT4</accession>
<sequence>MLWKLLVMVLTFFSRPFEGPVPSYDGSALGPQTWEDTVVAMKALHTKDGDMRFSPNFQKAGIKDATFHWPGKRVPYYIDPSVQNLTQLIEEAIAQYHKHTVLRFVKRTDEQNYVCFLKDKGCYSFVGRVGGVQNISLGDGCGYVGTIVHQLGHTIGLFHEHQRTDRDKYLNIYKYNISTGQQYNFRKTASYNELIFTPYDYNSIMHYGEYAFSKLPGKLKTMEAKDGTPLKEPFCKCGLTSNDIKTINELYKH</sequence>
<dbReference type="OrthoDB" id="6427589at2759"/>
<comment type="caution">
    <text evidence="6">The sequence shown here is derived from an EMBL/GenBank/DDBJ whole genome shotgun (WGS) entry which is preliminary data.</text>
</comment>
<evidence type="ECO:0000259" key="5">
    <source>
        <dbReference type="PROSITE" id="PS51864"/>
    </source>
</evidence>
<evidence type="ECO:0000256" key="2">
    <source>
        <dbReference type="ARBA" id="ARBA00025529"/>
    </source>
</evidence>
<dbReference type="GO" id="GO:0006508">
    <property type="term" value="P:proteolysis"/>
    <property type="evidence" value="ECO:0007669"/>
    <property type="project" value="UniProtKB-KW"/>
</dbReference>
<dbReference type="InterPro" id="IPR006026">
    <property type="entry name" value="Peptidase_Metallo"/>
</dbReference>
<name>A0A8X6XJT4_9ARAC</name>
<dbReference type="CDD" id="cd04280">
    <property type="entry name" value="ZnMc_astacin_like"/>
    <property type="match status" value="1"/>
</dbReference>
<evidence type="ECO:0000256" key="3">
    <source>
        <dbReference type="PROSITE-ProRule" id="PRU01211"/>
    </source>
</evidence>
<evidence type="ECO:0000313" key="7">
    <source>
        <dbReference type="Proteomes" id="UP000886998"/>
    </source>
</evidence>
<dbReference type="InterPro" id="IPR024079">
    <property type="entry name" value="MetalloPept_cat_dom_sf"/>
</dbReference>